<name>A0AAD9H9W5_9PEZI</name>
<feature type="region of interest" description="Disordered" evidence="2">
    <location>
        <begin position="1"/>
        <end position="46"/>
    </location>
</feature>
<evidence type="ECO:0000313" key="4">
    <source>
        <dbReference type="Proteomes" id="UP001232148"/>
    </source>
</evidence>
<evidence type="ECO:0000313" key="3">
    <source>
        <dbReference type="EMBL" id="KAK2024067.1"/>
    </source>
</evidence>
<keyword evidence="1" id="KW-0175">Coiled coil</keyword>
<dbReference type="Proteomes" id="UP001232148">
    <property type="component" value="Unassembled WGS sequence"/>
</dbReference>
<dbReference type="AlphaFoldDB" id="A0AAD9H9W5"/>
<feature type="coiled-coil region" evidence="1">
    <location>
        <begin position="136"/>
        <end position="163"/>
    </location>
</feature>
<gene>
    <name evidence="3" type="ORF">LX32DRAFT_706260</name>
</gene>
<accession>A0AAD9H9W5</accession>
<organism evidence="3 4">
    <name type="scientific">Colletotrichum zoysiae</name>
    <dbReference type="NCBI Taxonomy" id="1216348"/>
    <lineage>
        <taxon>Eukaryota</taxon>
        <taxon>Fungi</taxon>
        <taxon>Dikarya</taxon>
        <taxon>Ascomycota</taxon>
        <taxon>Pezizomycotina</taxon>
        <taxon>Sordariomycetes</taxon>
        <taxon>Hypocreomycetidae</taxon>
        <taxon>Glomerellales</taxon>
        <taxon>Glomerellaceae</taxon>
        <taxon>Colletotrichum</taxon>
        <taxon>Colletotrichum graminicola species complex</taxon>
    </lineage>
</organism>
<keyword evidence="4" id="KW-1185">Reference proteome</keyword>
<sequence>MILVPHEPSQVQQMSGEREETGTNDSLDMDSSEAQFTHSPQHHQDLRSDLKGEDYLNLGIMIDRVVFHPLPQNTTFQHLQEQFLQLQTRLDEYDEKICKLQTGIDRIGIEVARVGTEVAHDKATVEADERQRADMQQIYQRDVSNLEAKIDMLNGQIRGLKAQAARRQVVKSQDKAIANSRKVSDDTIKSSWRTMAYNIESLVANILTGRPSRYDLEHHKHKDEEEACAFCHLDAREILFLQYDDLRESVVEKLVWDAVTRHIFPFQGVHFGRRRIGAPSHLLSALFNQLLEVPELKNNPAMLFRWKAESAVMIDGAIGVDNEKLDTAVDEEYHGLCAFIPLDCPDVTTARQSLHRELRNIFKQAAEIHRVLMQSRAHFYLDRVGTEGEVHYNPEYHEAEVYDQELSEKSIVLLGISPSLVKVGNADGGNYDKSTRLVKASVICD</sequence>
<protein>
    <submittedName>
        <fullName evidence="3">Uncharacterized protein</fullName>
    </submittedName>
</protein>
<reference evidence="3" key="1">
    <citation type="submission" date="2021-06" db="EMBL/GenBank/DDBJ databases">
        <title>Comparative genomics, transcriptomics and evolutionary studies reveal genomic signatures of adaptation to plant cell wall in hemibiotrophic fungi.</title>
        <authorList>
            <consortium name="DOE Joint Genome Institute"/>
            <person name="Baroncelli R."/>
            <person name="Diaz J.F."/>
            <person name="Benocci T."/>
            <person name="Peng M."/>
            <person name="Battaglia E."/>
            <person name="Haridas S."/>
            <person name="Andreopoulos W."/>
            <person name="Labutti K."/>
            <person name="Pangilinan J."/>
            <person name="Floch G.L."/>
            <person name="Makela M.R."/>
            <person name="Henrissat B."/>
            <person name="Grigoriev I.V."/>
            <person name="Crouch J.A."/>
            <person name="De Vries R.P."/>
            <person name="Sukno S.A."/>
            <person name="Thon M.R."/>
        </authorList>
    </citation>
    <scope>NUCLEOTIDE SEQUENCE</scope>
    <source>
        <strain evidence="3">MAFF235873</strain>
    </source>
</reference>
<evidence type="ECO:0000256" key="2">
    <source>
        <dbReference type="SAM" id="MobiDB-lite"/>
    </source>
</evidence>
<dbReference type="EMBL" id="MU842976">
    <property type="protein sequence ID" value="KAK2024067.1"/>
    <property type="molecule type" value="Genomic_DNA"/>
</dbReference>
<comment type="caution">
    <text evidence="3">The sequence shown here is derived from an EMBL/GenBank/DDBJ whole genome shotgun (WGS) entry which is preliminary data.</text>
</comment>
<evidence type="ECO:0000256" key="1">
    <source>
        <dbReference type="SAM" id="Coils"/>
    </source>
</evidence>
<proteinExistence type="predicted"/>